<accession>A0ABQ3P647</accession>
<proteinExistence type="predicted"/>
<organism evidence="1 2">
    <name type="scientific">Streptomyces hydrogenans</name>
    <dbReference type="NCBI Taxonomy" id="1873719"/>
    <lineage>
        <taxon>Bacteria</taxon>
        <taxon>Bacillati</taxon>
        <taxon>Actinomycetota</taxon>
        <taxon>Actinomycetes</taxon>
        <taxon>Kitasatosporales</taxon>
        <taxon>Streptomycetaceae</taxon>
        <taxon>Streptomyces</taxon>
    </lineage>
</organism>
<protein>
    <submittedName>
        <fullName evidence="1">Uncharacterized protein</fullName>
    </submittedName>
</protein>
<name>A0ABQ3P647_9ACTN</name>
<evidence type="ECO:0000313" key="2">
    <source>
        <dbReference type="Proteomes" id="UP001052739"/>
    </source>
</evidence>
<reference evidence="1" key="1">
    <citation type="submission" date="2024-05" db="EMBL/GenBank/DDBJ databases">
        <title>Whole genome shotgun sequence of Streptomyces hydrogenans NBRC 13475.</title>
        <authorList>
            <person name="Komaki H."/>
            <person name="Tamura T."/>
        </authorList>
    </citation>
    <scope>NUCLEOTIDE SEQUENCE</scope>
    <source>
        <strain evidence="1">NBRC 13475</strain>
    </source>
</reference>
<gene>
    <name evidence="1" type="ORF">Shyd_18680</name>
</gene>
<dbReference type="Proteomes" id="UP001052739">
    <property type="component" value="Unassembled WGS sequence"/>
</dbReference>
<comment type="caution">
    <text evidence="1">The sequence shown here is derived from an EMBL/GenBank/DDBJ whole genome shotgun (WGS) entry which is preliminary data.</text>
</comment>
<dbReference type="EMBL" id="BNDW01000016">
    <property type="protein sequence ID" value="GHI20497.1"/>
    <property type="molecule type" value="Genomic_DNA"/>
</dbReference>
<sequence>MSIGGIGPARTPFSLLLSSYDATLCASRSAVTEASKYRQAERTWIPSRSDTVVICFSIVSSTVAGAKVTPRRASSASVWATASLNAFVFRTTAS</sequence>
<evidence type="ECO:0000313" key="1">
    <source>
        <dbReference type="EMBL" id="GHI20497.1"/>
    </source>
</evidence>
<keyword evidence="2" id="KW-1185">Reference proteome</keyword>